<reference evidence="3" key="2">
    <citation type="submission" date="2021-03" db="UniProtKB">
        <authorList>
            <consortium name="EnsemblPlants"/>
        </authorList>
    </citation>
    <scope>IDENTIFICATION</scope>
</reference>
<dbReference type="SUPFAM" id="SSF48097">
    <property type="entry name" value="Regulator of G-protein signaling, RGS"/>
    <property type="match status" value="1"/>
</dbReference>
<keyword evidence="4" id="KW-1185">Reference proteome</keyword>
<dbReference type="Gene3D" id="1.10.167.10">
    <property type="entry name" value="Regulator of G-protein Signalling 4, domain 2"/>
    <property type="match status" value="1"/>
</dbReference>
<name>A0A803L103_CHEQI</name>
<dbReference type="InterPro" id="IPR016137">
    <property type="entry name" value="RGS"/>
</dbReference>
<feature type="transmembrane region" description="Helical" evidence="1">
    <location>
        <begin position="88"/>
        <end position="108"/>
    </location>
</feature>
<dbReference type="InterPro" id="IPR044926">
    <property type="entry name" value="RGS_subdomain_2"/>
</dbReference>
<dbReference type="InterPro" id="IPR036305">
    <property type="entry name" value="RGS_sf"/>
</dbReference>
<organism evidence="3 4">
    <name type="scientific">Chenopodium quinoa</name>
    <name type="common">Quinoa</name>
    <dbReference type="NCBI Taxonomy" id="63459"/>
    <lineage>
        <taxon>Eukaryota</taxon>
        <taxon>Viridiplantae</taxon>
        <taxon>Streptophyta</taxon>
        <taxon>Embryophyta</taxon>
        <taxon>Tracheophyta</taxon>
        <taxon>Spermatophyta</taxon>
        <taxon>Magnoliopsida</taxon>
        <taxon>eudicotyledons</taxon>
        <taxon>Gunneridae</taxon>
        <taxon>Pentapetalae</taxon>
        <taxon>Caryophyllales</taxon>
        <taxon>Chenopodiaceae</taxon>
        <taxon>Chenopodioideae</taxon>
        <taxon>Atripliceae</taxon>
        <taxon>Chenopodium</taxon>
    </lineage>
</organism>
<keyword evidence="1" id="KW-0812">Transmembrane</keyword>
<dbReference type="PROSITE" id="PS50132">
    <property type="entry name" value="RGS"/>
    <property type="match status" value="1"/>
</dbReference>
<dbReference type="Proteomes" id="UP000596660">
    <property type="component" value="Unplaced"/>
</dbReference>
<dbReference type="PANTHER" id="PTHR10845:SF192">
    <property type="entry name" value="DOUBLE HIT, ISOFORM B"/>
    <property type="match status" value="1"/>
</dbReference>
<dbReference type="SMART" id="SM00315">
    <property type="entry name" value="RGS"/>
    <property type="match status" value="1"/>
</dbReference>
<evidence type="ECO:0000256" key="1">
    <source>
        <dbReference type="SAM" id="Phobius"/>
    </source>
</evidence>
<dbReference type="OMA" id="QAYWVIA"/>
<evidence type="ECO:0000259" key="2">
    <source>
        <dbReference type="PROSITE" id="PS50132"/>
    </source>
</evidence>
<evidence type="ECO:0000313" key="3">
    <source>
        <dbReference type="EnsemblPlants" id="AUR62005541-RA:cds"/>
    </source>
</evidence>
<keyword evidence="1" id="KW-1133">Transmembrane helix</keyword>
<proteinExistence type="predicted"/>
<dbReference type="AlphaFoldDB" id="A0A803L103"/>
<dbReference type="Pfam" id="PF00615">
    <property type="entry name" value="RGS"/>
    <property type="match status" value="1"/>
</dbReference>
<protein>
    <recommendedName>
        <fullName evidence="2">RGS domain-containing protein</fullName>
    </recommendedName>
</protein>
<keyword evidence="1" id="KW-0472">Membrane</keyword>
<sequence>MSARWVTPSMVLHSAYVVIFVGLTRSIQHVNFRFDELKDLWRGVVVSTVSLGMLLLLIKLFHWLTMFIFWVVAYILNEIHEDVEWLRVGSRFLLALMTSIFILAFFSYSSSQPLLSQISLRKREGPRYESMGQALGIPGNEIQLQRQSMAIDCNEPLDKLLLDKRFRQSFMAFADSCLAGESVHFYEEVLELGKLPADDTVRRIYMARHIIQKYIVAGSPMEVNISHRTRQQILNSADLAHPDLFKTALNELLQLIKTNLAREYWSSMYYMKLQEAGAKANGHDLELAMSWNVTPRLSYVHAADDPFHQDNLMPSQQS</sequence>
<feature type="transmembrane region" description="Helical" evidence="1">
    <location>
        <begin position="50"/>
        <end position="76"/>
    </location>
</feature>
<dbReference type="PANTHER" id="PTHR10845">
    <property type="entry name" value="REGULATOR OF G PROTEIN SIGNALING"/>
    <property type="match status" value="1"/>
</dbReference>
<accession>A0A803L103</accession>
<feature type="domain" description="RGS" evidence="2">
    <location>
        <begin position="156"/>
        <end position="274"/>
    </location>
</feature>
<reference evidence="3" key="1">
    <citation type="journal article" date="2017" name="Nature">
        <title>The genome of Chenopodium quinoa.</title>
        <authorList>
            <person name="Jarvis D.E."/>
            <person name="Ho Y.S."/>
            <person name="Lightfoot D.J."/>
            <person name="Schmoeckel S.M."/>
            <person name="Li B."/>
            <person name="Borm T.J.A."/>
            <person name="Ohyanagi H."/>
            <person name="Mineta K."/>
            <person name="Michell C.T."/>
            <person name="Saber N."/>
            <person name="Kharbatia N.M."/>
            <person name="Rupper R.R."/>
            <person name="Sharp A.R."/>
            <person name="Dally N."/>
            <person name="Boughton B.A."/>
            <person name="Woo Y.H."/>
            <person name="Gao G."/>
            <person name="Schijlen E.G.W.M."/>
            <person name="Guo X."/>
            <person name="Momin A.A."/>
            <person name="Negrao S."/>
            <person name="Al-Babili S."/>
            <person name="Gehring C."/>
            <person name="Roessner U."/>
            <person name="Jung C."/>
            <person name="Murphy K."/>
            <person name="Arold S.T."/>
            <person name="Gojobori T."/>
            <person name="van der Linden C.G."/>
            <person name="van Loo E.N."/>
            <person name="Jellen E.N."/>
            <person name="Maughan P.J."/>
            <person name="Tester M."/>
        </authorList>
    </citation>
    <scope>NUCLEOTIDE SEQUENCE [LARGE SCALE GENOMIC DNA]</scope>
    <source>
        <strain evidence="3">cv. PI 614886</strain>
    </source>
</reference>
<dbReference type="Gramene" id="AUR62005541-RA">
    <property type="protein sequence ID" value="AUR62005541-RA:cds"/>
    <property type="gene ID" value="AUR62005541"/>
</dbReference>
<evidence type="ECO:0000313" key="4">
    <source>
        <dbReference type="Proteomes" id="UP000596660"/>
    </source>
</evidence>
<dbReference type="EnsemblPlants" id="AUR62005541-RA">
    <property type="protein sequence ID" value="AUR62005541-RA:cds"/>
    <property type="gene ID" value="AUR62005541"/>
</dbReference>